<dbReference type="RefSeq" id="XP_055899207.1">
    <property type="nucleotide sequence ID" value="XM_056043232.1"/>
</dbReference>
<feature type="compositionally biased region" description="Polar residues" evidence="5">
    <location>
        <begin position="2670"/>
        <end position="2679"/>
    </location>
</feature>
<feature type="compositionally biased region" description="Pro residues" evidence="5">
    <location>
        <begin position="2568"/>
        <end position="2584"/>
    </location>
</feature>
<feature type="compositionally biased region" description="Basic and acidic residues" evidence="5">
    <location>
        <begin position="497"/>
        <end position="538"/>
    </location>
</feature>
<feature type="compositionally biased region" description="Polar residues" evidence="5">
    <location>
        <begin position="2085"/>
        <end position="2111"/>
    </location>
</feature>
<feature type="region of interest" description="Disordered" evidence="5">
    <location>
        <begin position="1"/>
        <end position="199"/>
    </location>
</feature>
<feature type="compositionally biased region" description="Low complexity" evidence="5">
    <location>
        <begin position="730"/>
        <end position="743"/>
    </location>
</feature>
<feature type="compositionally biased region" description="Basic residues" evidence="5">
    <location>
        <begin position="619"/>
        <end position="635"/>
    </location>
</feature>
<dbReference type="CDD" id="cd15536">
    <property type="entry name" value="PHD_PHRF1"/>
    <property type="match status" value="1"/>
</dbReference>
<feature type="compositionally biased region" description="Basic and acidic residues" evidence="5">
    <location>
        <begin position="2446"/>
        <end position="2479"/>
    </location>
</feature>
<feature type="compositionally biased region" description="Basic residues" evidence="5">
    <location>
        <begin position="665"/>
        <end position="678"/>
    </location>
</feature>
<feature type="compositionally biased region" description="Acidic residues" evidence="5">
    <location>
        <begin position="2410"/>
        <end position="2422"/>
    </location>
</feature>
<dbReference type="OMA" id="KEMAHEY"/>
<dbReference type="InterPro" id="IPR017907">
    <property type="entry name" value="Znf_RING_CS"/>
</dbReference>
<dbReference type="InterPro" id="IPR013083">
    <property type="entry name" value="Znf_RING/FYVE/PHD"/>
</dbReference>
<feature type="compositionally biased region" description="Low complexity" evidence="5">
    <location>
        <begin position="1397"/>
        <end position="1410"/>
    </location>
</feature>
<feature type="compositionally biased region" description="Acidic residues" evidence="5">
    <location>
        <begin position="1188"/>
        <end position="1203"/>
    </location>
</feature>
<evidence type="ECO:0000256" key="4">
    <source>
        <dbReference type="PROSITE-ProRule" id="PRU00175"/>
    </source>
</evidence>
<feature type="compositionally biased region" description="Basic and acidic residues" evidence="5">
    <location>
        <begin position="249"/>
        <end position="284"/>
    </location>
</feature>
<dbReference type="OrthoDB" id="1935339at2759"/>
<feature type="compositionally biased region" description="Acidic residues" evidence="5">
    <location>
        <begin position="236"/>
        <end position="248"/>
    </location>
</feature>
<dbReference type="SUPFAM" id="SSF57850">
    <property type="entry name" value="RING/U-box"/>
    <property type="match status" value="1"/>
</dbReference>
<dbReference type="PANTHER" id="PTHR12618">
    <property type="entry name" value="PHD AND RING FINGER DOMAIN-CONTAINING PROTEIN 1"/>
    <property type="match status" value="1"/>
</dbReference>
<feature type="compositionally biased region" description="Polar residues" evidence="5">
    <location>
        <begin position="2841"/>
        <end position="2856"/>
    </location>
</feature>
<feature type="compositionally biased region" description="Basic and acidic residues" evidence="5">
    <location>
        <begin position="546"/>
        <end position="596"/>
    </location>
</feature>
<dbReference type="PROSITE" id="PS50016">
    <property type="entry name" value="ZF_PHD_2"/>
    <property type="match status" value="1"/>
</dbReference>
<feature type="compositionally biased region" description="Basic and acidic residues" evidence="5">
    <location>
        <begin position="18"/>
        <end position="28"/>
    </location>
</feature>
<feature type="compositionally biased region" description="Polar residues" evidence="5">
    <location>
        <begin position="2020"/>
        <end position="2041"/>
    </location>
</feature>
<feature type="region of interest" description="Disordered" evidence="5">
    <location>
        <begin position="1376"/>
        <end position="1418"/>
    </location>
</feature>
<feature type="compositionally biased region" description="Low complexity" evidence="5">
    <location>
        <begin position="1989"/>
        <end position="2019"/>
    </location>
</feature>
<feature type="compositionally biased region" description="Basic and acidic residues" evidence="5">
    <location>
        <begin position="74"/>
        <end position="86"/>
    </location>
</feature>
<feature type="compositionally biased region" description="Acidic residues" evidence="5">
    <location>
        <begin position="2533"/>
        <end position="2543"/>
    </location>
</feature>
<feature type="compositionally biased region" description="Acidic residues" evidence="5">
    <location>
        <begin position="2282"/>
        <end position="2293"/>
    </location>
</feature>
<dbReference type="GO" id="GO:0008270">
    <property type="term" value="F:zinc ion binding"/>
    <property type="evidence" value="ECO:0007669"/>
    <property type="project" value="UniProtKB-KW"/>
</dbReference>
<feature type="compositionally biased region" description="Polar residues" evidence="5">
    <location>
        <begin position="169"/>
        <end position="190"/>
    </location>
</feature>
<dbReference type="Pfam" id="PF00628">
    <property type="entry name" value="PHD"/>
    <property type="match status" value="1"/>
</dbReference>
<feature type="compositionally biased region" description="Low complexity" evidence="5">
    <location>
        <begin position="2616"/>
        <end position="2669"/>
    </location>
</feature>
<feature type="compositionally biased region" description="Basic residues" evidence="5">
    <location>
        <begin position="597"/>
        <end position="612"/>
    </location>
</feature>
<feature type="region of interest" description="Disordered" evidence="5">
    <location>
        <begin position="1118"/>
        <end position="1234"/>
    </location>
</feature>
<feature type="compositionally biased region" description="Polar residues" evidence="5">
    <location>
        <begin position="2796"/>
        <end position="2813"/>
    </location>
</feature>
<sequence>MDYTWDTSDDEGGMAIDLDAKQDDHAYRQEGVAADEQFAEAKNYDPSEPTDDYDPAEPTHDDADGPGSHNAHRGASEPKEMAHEYDPAEPTLSDEDGDGDGENEENQSQFDSQNEADVAGSEPETKGVDDSLSPMKPPAADLCEELNEEKSLDTGDAVNQKDSPMRIQKSVSQSPSLGQGDTDENTQNSLVDEVNSDVPEVTFDDSDFVLEKEPFVAESDAGANTWSHDENKEEEGGLEADNAEEEDSQEMHPSEQERYRRQEEVDSRNEEALVDLFREESDPERMEDEVEQPVKKVKKKAGSKKIKKKGKKIKKGLSKKGQKKVDEDVEDQRFVELRRDRASVESIEEGEVDGEGLSLVRRKSFDERMSLEVYEQAFDIGGGRVEEPREPGEIVEESRKRSTKKKEKREKKRKKNKREVATIEEGNQGDEDSQKFPSFLAGFFVQDEGEEDVDENLVLSRSFENEGEAFQKTGVKNYRKRHSSGAEDSVKSYEPLDLVREESQDSDHRSKNRKHEERRHEGKEARQREARDSREVRHEHRHGTPRAREREREREKARSERERERAREKERENREREREREIAARERARRVEIEERRRRHTRSGSRERRRRSPSTDRQRRSRSRERVARHRRQRSKSRERSVDRERERVKRRHREKSNDRESERRTRRQTHSRSKTPQRRSERASSNKENRDDSYRRRRRHARTTEESDVEERENVRRSQRRQRRERARSSSSSSSSDSSTDSNVIVRRGHRRNFQRSQSSDEGASSDVILVEPERIVINLDEEEDPPSRVDITHHNIDDDSTKLVDGESIPPPPELSRNARGSALIQINPEEPENDEFEGDATPTRDEHTDSLIQDRRKAVHESDYDPAHPTEEPEEHENVSSLRTLAEPVPAPILITTSLVSQAPVPLFPNESGPVPPDHPPPEEVRPSPPPVPSLSESSIPPPVQPLMFNNAIRPQMALLSSPYHHQQQQQQPSPQLQQPSPQLQQPSPQHQQPSPQHQPGLLPFPGAPPGQGQRFPPWPLVNGPNPNIMHQNTGPPGFVPGQRGLLPTPDTRPLFQLENRPLSFAAPLMSQPPPPREAIPLLSAPIRPPMSTMAPLAQLTSLLPGLDRSKISQIRDDQQVSSHQQAPPPQQLHPQMFKHPLPMSNNLVSKGPLMSNSASNNMSPAIRVSRSGRGGGGDLAESTEVVDMDMSPGEDDCELELPSPNSSDSERDDRRRRGRKSNRTSNDISKTVSIGDKGVIQPAVYLKALSKVIEKLAPKGHPTEPGPTAPPDKSKSHSKKQHRLDVNDDDVPASAVDLTNKEKFLKKLHLQERVIDEVKLAIKPYYSSKKITKEQYKLILRKAVPKVCHSKSGNINPQKIQQLVEAYVNKISKGSHPSSKKRKGHAPKEATGPKDGPGTAAAAPPALRQNGERVKKPLIKKSYVVGTVSIDHYLPVDLDFKISKDHEFKKKFNHYVNIDSRMSSKEEDVGELGHVGELDPMDELGHVEDKSIDEDISSDEESDDDDDDEEMEDGAEDNEEINGENGEDDDVEEEDDDEEDDNDEEDEEDENEEDGGSDTENAAESSGDENCDRCPICLNRLRNQDMGTPESCDHVFCLECIQEWAKVTNTCPVDRQVFHLILARHGREEKIFKQISVENNKQDNENEEEDPTYCEVCGRSDREDRLLLCDGCDLGYHCECLDPPLSSVPVQEWFCPDCNDRRNGAAAEEPHLLGRQIARTRISERVRRIIADARAERAERRRRVAEMIVQQETQENEEPLPSTSTASTKRTVTRKRKSTKKRRTRKRKTTKRKTTKKGKTKRKRKTKGKKRRKTKKTKKTSRSTSASPAFARTAGAGTTVKSRIADKLGLSRPPVGRSIPLQKTPPGARQDSSSRSSLDFKSSTFSILGSKDELYLFADQEGEERQIVNRPAIPVETLLSSSAKSSRLPLSFSQPKRKIIVTEAPASNVCSPAVSTSFDLLGSIMQNQDLLHKGSKHVTINRDGSLSAVSPSSSPVKKSPLPSVSPSTSRESSTSMAKQNNTSPSLHASTSKMNSPSPRKENFDNKSPKTAVTLEAEFQKAASSDDELMNCEVSERKSPSRDQLSSDVNNVQVVRQEPTEVSIQNTPHETESRDISVGQSFKEIKQELQEQTSYEETQTSGSITEDCKNRIDENVNGEFSENVIENKDVKKELFNHRSDTDVKKELFNHRSDTDVKEELFNHRSDKEEGEASETEEEDMKDDHEEGEIVEDEEDSCKVKNIVSDTMQMNNDEECKKQLPIDATVAPEAKLELENPEKESDEESSDDDETFVIHPFTLANFLTLLKSSESSEAKKKKEPKKEVQEEKIPTETVAEDKSTHAISILDFIGNESAKKFGLGLPDPQQNKLREKRVPGMSRGLSDGPFNHRGRGKRLNNWSTRWQPQDIGDNEIDEMEEESPQYENKKRFPATRPYTKGTLRHRSSSLEKKYLQIESRRGSDSLDKKPSKSKHHDDKSSKKSSKDKRKVKRKRNFEYDFNDDDEEEEPRKKLKRGKLKKKPRWTKEESKSSSSEEEEEDDEVSDQEKEEMRVVDDDSVPHPPEEPPEEPPNPPLPPTPPPPPATYQPSAYAQSLPPVTVSLPHYGQPHTHAVQTGQSHPQTVQPHPQTVQSHPHAVQPHPHAVQPHPHAVQPHPHAVQPHPHAVQPHPQTVQPGQNPYGQPSYPAPNGQHSYTHPMSHINPRHPYPGMVHPSYSSYYGHPTAGVPRGPHPPAVAAGHPTTVPPHPAYVAASTAMRPTTHIPMNGHLRPGYPTPTHPQGQAATTPYSRAPYPLRPSALSQPTTANQMPLYSSGTVPAGYASHQQAAPRPPYPTPSHYAQPATPITKTDTRTSAVPLTSSRPLNPPEPPPPEPRSLSKHSENTQSKRESLRYSQLISHKIRSPPEPPNDRRPTSYCVSPEAPKERRPASYCISPPMPTFKGVTTFDKVDSSILLSEVKKGFRQLVEDAVRCALKSAWSAKKITKDEYKDIFKRAVEKVCGSNETVVHQEKIQSLVTAYVIKVRKARTS</sequence>
<dbReference type="Gene3D" id="3.30.40.10">
    <property type="entry name" value="Zinc/RING finger domain, C3HC4 (zinc finger)"/>
    <property type="match status" value="2"/>
</dbReference>
<evidence type="ECO:0000259" key="6">
    <source>
        <dbReference type="PROSITE" id="PS50016"/>
    </source>
</evidence>
<dbReference type="Pfam" id="PF23030">
    <property type="entry name" value="SCAF11-like_C"/>
    <property type="match status" value="2"/>
</dbReference>
<feature type="region of interest" description="Disordered" evidence="5">
    <location>
        <begin position="2359"/>
        <end position="2687"/>
    </location>
</feature>
<dbReference type="InterPro" id="IPR019787">
    <property type="entry name" value="Znf_PHD-finger"/>
</dbReference>
<feature type="compositionally biased region" description="Low complexity" evidence="5">
    <location>
        <begin position="962"/>
        <end position="1019"/>
    </location>
</feature>
<feature type="region of interest" description="Disordered" evidence="5">
    <location>
        <begin position="2192"/>
        <end position="2295"/>
    </location>
</feature>
<feature type="region of interest" description="Disordered" evidence="5">
    <location>
        <begin position="454"/>
        <end position="887"/>
    </location>
</feature>
<dbReference type="PROSITE" id="PS50089">
    <property type="entry name" value="ZF_RING_2"/>
    <property type="match status" value="1"/>
</dbReference>
<feature type="region of interest" description="Disordered" evidence="5">
    <location>
        <begin position="216"/>
        <end position="329"/>
    </location>
</feature>
<evidence type="ECO:0000259" key="7">
    <source>
        <dbReference type="PROSITE" id="PS50089"/>
    </source>
</evidence>
<feature type="compositionally biased region" description="Basic residues" evidence="5">
    <location>
        <begin position="718"/>
        <end position="727"/>
    </location>
</feature>
<dbReference type="InterPro" id="IPR047157">
    <property type="entry name" value="PHRF1/Atg35"/>
</dbReference>
<feature type="compositionally biased region" description="Polar residues" evidence="5">
    <location>
        <begin position="2775"/>
        <end position="2785"/>
    </location>
</feature>
<feature type="region of interest" description="Disordered" evidence="5">
    <location>
        <begin position="1987"/>
        <end position="2051"/>
    </location>
</feature>
<dbReference type="InterPro" id="IPR001965">
    <property type="entry name" value="Znf_PHD"/>
</dbReference>
<feature type="compositionally biased region" description="Basic and acidic residues" evidence="5">
    <location>
        <begin position="679"/>
        <end position="695"/>
    </location>
</feature>
<feature type="region of interest" description="Disordered" evidence="5">
    <location>
        <begin position="2311"/>
        <end position="2338"/>
    </location>
</feature>
<feature type="region of interest" description="Disordered" evidence="5">
    <location>
        <begin position="2063"/>
        <end position="2152"/>
    </location>
</feature>
<feature type="compositionally biased region" description="Basic and acidic residues" evidence="5">
    <location>
        <begin position="2876"/>
        <end position="2888"/>
    </location>
</feature>
<dbReference type="PROSITE" id="PS01359">
    <property type="entry name" value="ZF_PHD_1"/>
    <property type="match status" value="1"/>
</dbReference>
<keyword evidence="2 4" id="KW-0863">Zinc-finger</keyword>
<evidence type="ECO:0000313" key="8">
    <source>
        <dbReference type="Proteomes" id="UP001165740"/>
    </source>
</evidence>
<feature type="domain" description="RING-type" evidence="7">
    <location>
        <begin position="1578"/>
        <end position="1619"/>
    </location>
</feature>
<feature type="compositionally biased region" description="Acidic residues" evidence="5">
    <location>
        <begin position="92"/>
        <end position="105"/>
    </location>
</feature>
<dbReference type="SMART" id="SM00249">
    <property type="entry name" value="PHD"/>
    <property type="match status" value="1"/>
</dbReference>
<feature type="region of interest" description="Disordered" evidence="5">
    <location>
        <begin position="907"/>
        <end position="1058"/>
    </location>
</feature>
<evidence type="ECO:0000313" key="9">
    <source>
        <dbReference type="RefSeq" id="XP_055899207.1"/>
    </source>
</evidence>
<feature type="compositionally biased region" description="Acidic residues" evidence="5">
    <location>
        <begin position="832"/>
        <end position="841"/>
    </location>
</feature>
<feature type="compositionally biased region" description="Basic and acidic residues" evidence="5">
    <location>
        <begin position="2544"/>
        <end position="2563"/>
    </location>
</feature>
<dbReference type="CDD" id="cd16635">
    <property type="entry name" value="mRING-HC-C3HC3D_PHRF1"/>
    <property type="match status" value="1"/>
</dbReference>
<dbReference type="InterPro" id="IPR001841">
    <property type="entry name" value="Znf_RING"/>
</dbReference>
<dbReference type="InterPro" id="IPR019786">
    <property type="entry name" value="Zinc_finger_PHD-type_CS"/>
</dbReference>
<dbReference type="PANTHER" id="PTHR12618:SF20">
    <property type="entry name" value="PHD AND RING FINGER DOMAIN-CONTAINING PROTEIN 1"/>
    <property type="match status" value="1"/>
</dbReference>
<feature type="compositionally biased region" description="Basic residues" evidence="5">
    <location>
        <begin position="2480"/>
        <end position="2493"/>
    </location>
</feature>
<feature type="compositionally biased region" description="Basic and acidic residues" evidence="5">
    <location>
        <begin position="2272"/>
        <end position="2281"/>
    </location>
</feature>
<dbReference type="Pfam" id="PF13639">
    <property type="entry name" value="zf-RING_2"/>
    <property type="match status" value="1"/>
</dbReference>
<feature type="domain" description="PHD-type" evidence="6">
    <location>
        <begin position="1655"/>
        <end position="1705"/>
    </location>
</feature>
<evidence type="ECO:0000256" key="2">
    <source>
        <dbReference type="ARBA" id="ARBA00022771"/>
    </source>
</evidence>
<feature type="compositionally biased region" description="Basic and acidic residues" evidence="5">
    <location>
        <begin position="845"/>
        <end position="874"/>
    </location>
</feature>
<dbReference type="InterPro" id="IPR057031">
    <property type="entry name" value="SFR19-like_C"/>
</dbReference>
<organism evidence="8 9">
    <name type="scientific">Biomphalaria glabrata</name>
    <name type="common">Bloodfluke planorb</name>
    <name type="synonym">Freshwater snail</name>
    <dbReference type="NCBI Taxonomy" id="6526"/>
    <lineage>
        <taxon>Eukaryota</taxon>
        <taxon>Metazoa</taxon>
        <taxon>Spiralia</taxon>
        <taxon>Lophotrochozoa</taxon>
        <taxon>Mollusca</taxon>
        <taxon>Gastropoda</taxon>
        <taxon>Heterobranchia</taxon>
        <taxon>Euthyneura</taxon>
        <taxon>Panpulmonata</taxon>
        <taxon>Hygrophila</taxon>
        <taxon>Lymnaeoidea</taxon>
        <taxon>Planorbidae</taxon>
        <taxon>Biomphalaria</taxon>
    </lineage>
</organism>
<dbReference type="Proteomes" id="UP001165740">
    <property type="component" value="Chromosome 10"/>
</dbReference>
<name>A0A9W3BIE7_BIOGL</name>
<keyword evidence="1" id="KW-0479">Metal-binding</keyword>
<dbReference type="GeneID" id="106071069"/>
<dbReference type="InterPro" id="IPR011011">
    <property type="entry name" value="Znf_FYVE_PHD"/>
</dbReference>
<feature type="compositionally biased region" description="Basic and acidic residues" evidence="5">
    <location>
        <begin position="636"/>
        <end position="648"/>
    </location>
</feature>
<dbReference type="PROSITE" id="PS00518">
    <property type="entry name" value="ZF_RING_1"/>
    <property type="match status" value="1"/>
</dbReference>
<feature type="region of interest" description="Disordered" evidence="5">
    <location>
        <begin position="1261"/>
        <end position="1290"/>
    </location>
</feature>
<feature type="compositionally biased region" description="Basic and acidic residues" evidence="5">
    <location>
        <begin position="2312"/>
        <end position="2338"/>
    </location>
</feature>
<feature type="compositionally biased region" description="Acidic residues" evidence="5">
    <location>
        <begin position="1495"/>
        <end position="1561"/>
    </location>
</feature>
<feature type="region of interest" description="Disordered" evidence="5">
    <location>
        <begin position="1493"/>
        <end position="1573"/>
    </location>
</feature>
<accession>A0A9W3BIE7</accession>
<feature type="region of interest" description="Disordered" evidence="5">
    <location>
        <begin position="1753"/>
        <end position="1881"/>
    </location>
</feature>
<feature type="compositionally biased region" description="Pro residues" evidence="5">
    <location>
        <begin position="2861"/>
        <end position="2871"/>
    </location>
</feature>
<protein>
    <submittedName>
        <fullName evidence="9">Uncharacterized protein LOC106071069</fullName>
    </submittedName>
</protein>
<feature type="compositionally biased region" description="Basic and acidic residues" evidence="5">
    <location>
        <begin position="384"/>
        <end position="400"/>
    </location>
</feature>
<gene>
    <name evidence="9" type="primary">LOC106071069</name>
</gene>
<feature type="compositionally biased region" description="Basic residues" evidence="5">
    <location>
        <begin position="1775"/>
        <end position="1825"/>
    </location>
</feature>
<keyword evidence="8" id="KW-1185">Reference proteome</keyword>
<feature type="compositionally biased region" description="Basic residues" evidence="5">
    <location>
        <begin position="2510"/>
        <end position="2522"/>
    </location>
</feature>
<dbReference type="SUPFAM" id="SSF57903">
    <property type="entry name" value="FYVE/PHD zinc finger"/>
    <property type="match status" value="1"/>
</dbReference>
<feature type="compositionally biased region" description="Basic residues" evidence="5">
    <location>
        <begin position="295"/>
        <end position="322"/>
    </location>
</feature>
<feature type="compositionally biased region" description="Basic and acidic residues" evidence="5">
    <location>
        <begin position="2192"/>
        <end position="2210"/>
    </location>
</feature>
<feature type="compositionally biased region" description="Basic and acidic residues" evidence="5">
    <location>
        <begin position="2042"/>
        <end position="2051"/>
    </location>
</feature>
<evidence type="ECO:0000256" key="3">
    <source>
        <dbReference type="ARBA" id="ARBA00022833"/>
    </source>
</evidence>
<feature type="compositionally biased region" description="Polar residues" evidence="5">
    <location>
        <begin position="2133"/>
        <end position="2147"/>
    </location>
</feature>
<reference evidence="9" key="1">
    <citation type="submission" date="2025-08" db="UniProtKB">
        <authorList>
            <consortium name="RefSeq"/>
        </authorList>
    </citation>
    <scope>IDENTIFICATION</scope>
</reference>
<evidence type="ECO:0000256" key="1">
    <source>
        <dbReference type="ARBA" id="ARBA00022723"/>
    </source>
</evidence>
<feature type="compositionally biased region" description="Basic and acidic residues" evidence="5">
    <location>
        <begin position="787"/>
        <end position="807"/>
    </location>
</feature>
<proteinExistence type="predicted"/>
<feature type="region of interest" description="Disordered" evidence="5">
    <location>
        <begin position="378"/>
        <end position="435"/>
    </location>
</feature>
<evidence type="ECO:0000256" key="5">
    <source>
        <dbReference type="SAM" id="MobiDB-lite"/>
    </source>
</evidence>
<feature type="compositionally biased region" description="Polar residues" evidence="5">
    <location>
        <begin position="1028"/>
        <end position="1038"/>
    </location>
</feature>
<dbReference type="SMART" id="SM00184">
    <property type="entry name" value="RING"/>
    <property type="match status" value="2"/>
</dbReference>
<feature type="compositionally biased region" description="Basic residues" evidence="5">
    <location>
        <begin position="401"/>
        <end position="417"/>
    </location>
</feature>
<feature type="region of interest" description="Disordered" evidence="5">
    <location>
        <begin position="2758"/>
        <end position="2919"/>
    </location>
</feature>
<feature type="compositionally biased region" description="Acidic residues" evidence="5">
    <location>
        <begin position="2211"/>
        <end position="2238"/>
    </location>
</feature>
<feature type="compositionally biased region" description="Low complexity" evidence="5">
    <location>
        <begin position="1158"/>
        <end position="1167"/>
    </location>
</feature>
<keyword evidence="3" id="KW-0862">Zinc</keyword>